<dbReference type="EMBL" id="BNBI01000004">
    <property type="protein sequence ID" value="GHE98835.1"/>
    <property type="molecule type" value="Genomic_DNA"/>
</dbReference>
<name>A0A919E0Z7_9ACTN</name>
<reference evidence="2" key="1">
    <citation type="journal article" date="2014" name="Int. J. Syst. Evol. Microbiol.">
        <title>Complete genome sequence of Corynebacterium casei LMG S-19264T (=DSM 44701T), isolated from a smear-ripened cheese.</title>
        <authorList>
            <consortium name="US DOE Joint Genome Institute (JGI-PGF)"/>
            <person name="Walter F."/>
            <person name="Albersmeier A."/>
            <person name="Kalinowski J."/>
            <person name="Ruckert C."/>
        </authorList>
    </citation>
    <scope>NUCLEOTIDE SEQUENCE</scope>
    <source>
        <strain evidence="2">JCM 4477</strain>
    </source>
</reference>
<accession>A0A919E0Z7</accession>
<gene>
    <name evidence="2" type="ORF">GCM10018772_24160</name>
</gene>
<dbReference type="Proteomes" id="UP000630718">
    <property type="component" value="Unassembled WGS sequence"/>
</dbReference>
<evidence type="ECO:0000313" key="3">
    <source>
        <dbReference type="Proteomes" id="UP000630718"/>
    </source>
</evidence>
<evidence type="ECO:0000256" key="1">
    <source>
        <dbReference type="SAM" id="MobiDB-lite"/>
    </source>
</evidence>
<dbReference type="AlphaFoldDB" id="A0A919E0Z7"/>
<feature type="region of interest" description="Disordered" evidence="1">
    <location>
        <begin position="65"/>
        <end position="87"/>
    </location>
</feature>
<comment type="caution">
    <text evidence="2">The sequence shown here is derived from an EMBL/GenBank/DDBJ whole genome shotgun (WGS) entry which is preliminary data.</text>
</comment>
<reference evidence="2" key="2">
    <citation type="submission" date="2020-09" db="EMBL/GenBank/DDBJ databases">
        <authorList>
            <person name="Sun Q."/>
            <person name="Ohkuma M."/>
        </authorList>
    </citation>
    <scope>NUCLEOTIDE SEQUENCE</scope>
    <source>
        <strain evidence="2">JCM 4477</strain>
    </source>
</reference>
<protein>
    <submittedName>
        <fullName evidence="2">Uncharacterized protein</fullName>
    </submittedName>
</protein>
<sequence>MGALVKVDTVDMDACAALTRRLREEGTEATMHTDYLRSEAQERALGPTRRRTMCGAGDYDVITETAGSDGLTQERAEAAELSPLPEE</sequence>
<proteinExistence type="predicted"/>
<keyword evidence="3" id="KW-1185">Reference proteome</keyword>
<organism evidence="2 3">
    <name type="scientific">Streptomyces fumanus</name>
    <dbReference type="NCBI Taxonomy" id="67302"/>
    <lineage>
        <taxon>Bacteria</taxon>
        <taxon>Bacillati</taxon>
        <taxon>Actinomycetota</taxon>
        <taxon>Actinomycetes</taxon>
        <taxon>Kitasatosporales</taxon>
        <taxon>Streptomycetaceae</taxon>
        <taxon>Streptomyces</taxon>
    </lineage>
</organism>
<evidence type="ECO:0000313" key="2">
    <source>
        <dbReference type="EMBL" id="GHE98835.1"/>
    </source>
</evidence>